<keyword evidence="5" id="KW-1185">Reference proteome</keyword>
<keyword evidence="4" id="KW-0378">Hydrolase</keyword>
<keyword evidence="4" id="KW-0031">Aminopeptidase</keyword>
<evidence type="ECO:0000259" key="3">
    <source>
        <dbReference type="Pfam" id="PF00557"/>
    </source>
</evidence>
<evidence type="ECO:0000256" key="1">
    <source>
        <dbReference type="SAM" id="MobiDB-lite"/>
    </source>
</evidence>
<keyword evidence="2" id="KW-0732">Signal</keyword>
<dbReference type="InParanoid" id="A0A4R2PFE4"/>
<name>A0A4R2PFE4_RHOSA</name>
<dbReference type="AlphaFoldDB" id="A0A4R2PFE4"/>
<evidence type="ECO:0000313" key="5">
    <source>
        <dbReference type="Proteomes" id="UP000295399"/>
    </source>
</evidence>
<accession>A0A4R2PFE4</accession>
<dbReference type="InterPro" id="IPR000994">
    <property type="entry name" value="Pept_M24"/>
</dbReference>
<evidence type="ECO:0000313" key="4">
    <source>
        <dbReference type="EMBL" id="TCP33877.1"/>
    </source>
</evidence>
<dbReference type="InterPro" id="IPR036005">
    <property type="entry name" value="Creatinase/aminopeptidase-like"/>
</dbReference>
<sequence length="470" mass="51808">MTAMTAMPVLTWKTLTAAAALLALAPALTPTPGPAARAQTPGYRPDQGEASMTPALPPTLSPRQQAAIEDRWLARRLDTLVPALMREHGIDMWVLVAREYMEDPVVSTMLNATSLRARRRTILLFHDPGDGQPVERLTVSRYDLGDYFKAAWDPDSQPDQWQRLAALIAARDPDTIALNVSPLTAFADGLTHSQHQDLLAALPERLAKRIVPGFPLAIGWLETRTTDEMAYYPHVVRTAHAIIGEGLSRAVITPDETSAADVQWWYRQRIARLGLDAWFHPSVAVIRRGEPEMLRGDVVIRPGDMLWTDFGIVYLGLNTDTQHLGYVLRPGETEAPAGLRAGLAAANRVQDALTASFRLGDTGNEILARARARAIDAGLEPSIYSHPIGFHGHGAGASIGFWDNQGPAPKGEYRLRADTAWSIELNATLAVPEWGGQRVEFRLEEDAFFDGETVRYIDGRQTRFHLIAPF</sequence>
<organism evidence="4 5">
    <name type="scientific">Rhodothalassium salexigens DSM 2132</name>
    <dbReference type="NCBI Taxonomy" id="1188247"/>
    <lineage>
        <taxon>Bacteria</taxon>
        <taxon>Pseudomonadati</taxon>
        <taxon>Pseudomonadota</taxon>
        <taxon>Alphaproteobacteria</taxon>
        <taxon>Rhodothalassiales</taxon>
        <taxon>Rhodothalassiaceae</taxon>
        <taxon>Rhodothalassium</taxon>
    </lineage>
</organism>
<dbReference type="EMBL" id="SLXO01000006">
    <property type="protein sequence ID" value="TCP33877.1"/>
    <property type="molecule type" value="Genomic_DNA"/>
</dbReference>
<feature type="signal peptide" evidence="2">
    <location>
        <begin position="1"/>
        <end position="35"/>
    </location>
</feature>
<evidence type="ECO:0000256" key="2">
    <source>
        <dbReference type="SAM" id="SignalP"/>
    </source>
</evidence>
<feature type="region of interest" description="Disordered" evidence="1">
    <location>
        <begin position="30"/>
        <end position="61"/>
    </location>
</feature>
<dbReference type="Gene3D" id="3.90.230.10">
    <property type="entry name" value="Creatinase/methionine aminopeptidase superfamily"/>
    <property type="match status" value="1"/>
</dbReference>
<dbReference type="RefSeq" id="WP_200288149.1">
    <property type="nucleotide sequence ID" value="NZ_JACIGF010000006.1"/>
</dbReference>
<reference evidence="4 5" key="1">
    <citation type="submission" date="2019-03" db="EMBL/GenBank/DDBJ databases">
        <title>Genomic Encyclopedia of Type Strains, Phase IV (KMG-IV): sequencing the most valuable type-strain genomes for metagenomic binning, comparative biology and taxonomic classification.</title>
        <authorList>
            <person name="Goeker M."/>
        </authorList>
    </citation>
    <scope>NUCLEOTIDE SEQUENCE [LARGE SCALE GENOMIC DNA]</scope>
    <source>
        <strain evidence="4 5">DSM 2132</strain>
    </source>
</reference>
<gene>
    <name evidence="4" type="ORF">EV659_10635</name>
</gene>
<comment type="caution">
    <text evidence="4">The sequence shown here is derived from an EMBL/GenBank/DDBJ whole genome shotgun (WGS) entry which is preliminary data.</text>
</comment>
<keyword evidence="4" id="KW-0645">Protease</keyword>
<dbReference type="SUPFAM" id="SSF55920">
    <property type="entry name" value="Creatinase/aminopeptidase"/>
    <property type="match status" value="1"/>
</dbReference>
<feature type="domain" description="Peptidase M24" evidence="3">
    <location>
        <begin position="236"/>
        <end position="440"/>
    </location>
</feature>
<feature type="chain" id="PRO_5020216305" evidence="2">
    <location>
        <begin position="36"/>
        <end position="470"/>
    </location>
</feature>
<dbReference type="Proteomes" id="UP000295399">
    <property type="component" value="Unassembled WGS sequence"/>
</dbReference>
<dbReference type="GO" id="GO:0004177">
    <property type="term" value="F:aminopeptidase activity"/>
    <property type="evidence" value="ECO:0007669"/>
    <property type="project" value="UniProtKB-KW"/>
</dbReference>
<dbReference type="Pfam" id="PF00557">
    <property type="entry name" value="Peptidase_M24"/>
    <property type="match status" value="1"/>
</dbReference>
<proteinExistence type="predicted"/>
<protein>
    <submittedName>
        <fullName evidence="4">Xaa-Pro aminopeptidase</fullName>
    </submittedName>
</protein>